<dbReference type="PANTHER" id="PTHR30086">
    <property type="entry name" value="ARGININE EXPORTER PROTEIN ARGO"/>
    <property type="match status" value="1"/>
</dbReference>
<dbReference type="RefSeq" id="WP_233676323.1">
    <property type="nucleotide sequence ID" value="NZ_JAJUOS010000004.1"/>
</dbReference>
<accession>A0ABS8YU04</accession>
<evidence type="ECO:0000256" key="4">
    <source>
        <dbReference type="ARBA" id="ARBA00022989"/>
    </source>
</evidence>
<evidence type="ECO:0000256" key="1">
    <source>
        <dbReference type="ARBA" id="ARBA00004651"/>
    </source>
</evidence>
<dbReference type="EMBL" id="JAJUOS010000004">
    <property type="protein sequence ID" value="MCE5973327.1"/>
    <property type="molecule type" value="Genomic_DNA"/>
</dbReference>
<evidence type="ECO:0000256" key="6">
    <source>
        <dbReference type="SAM" id="Phobius"/>
    </source>
</evidence>
<dbReference type="PANTHER" id="PTHR30086:SF20">
    <property type="entry name" value="ARGININE EXPORTER PROTEIN ARGO-RELATED"/>
    <property type="match status" value="1"/>
</dbReference>
<reference evidence="7 8" key="1">
    <citation type="submission" date="2021-12" db="EMBL/GenBank/DDBJ databases">
        <title>Sinirhodobacter sp. WL0062 is a bacterium isolated from seawater.</title>
        <authorList>
            <person name="Wang L."/>
            <person name="He W."/>
            <person name="Zhang D.-F."/>
        </authorList>
    </citation>
    <scope>NUCLEOTIDE SEQUENCE [LARGE SCALE GENOMIC DNA]</scope>
    <source>
        <strain evidence="7 8">WL0062</strain>
    </source>
</reference>
<dbReference type="PIRSF" id="PIRSF006324">
    <property type="entry name" value="LeuE"/>
    <property type="match status" value="1"/>
</dbReference>
<organism evidence="7 8">
    <name type="scientific">Rhodobacter flavimaris</name>
    <dbReference type="NCBI Taxonomy" id="2907145"/>
    <lineage>
        <taxon>Bacteria</taxon>
        <taxon>Pseudomonadati</taxon>
        <taxon>Pseudomonadota</taxon>
        <taxon>Alphaproteobacteria</taxon>
        <taxon>Rhodobacterales</taxon>
        <taxon>Rhodobacter group</taxon>
        <taxon>Rhodobacter</taxon>
    </lineage>
</organism>
<gene>
    <name evidence="7" type="ORF">LZA78_07530</name>
</gene>
<dbReference type="Pfam" id="PF01810">
    <property type="entry name" value="LysE"/>
    <property type="match status" value="1"/>
</dbReference>
<dbReference type="InterPro" id="IPR001123">
    <property type="entry name" value="LeuE-type"/>
</dbReference>
<keyword evidence="2" id="KW-1003">Cell membrane</keyword>
<feature type="transmembrane region" description="Helical" evidence="6">
    <location>
        <begin position="189"/>
        <end position="207"/>
    </location>
</feature>
<feature type="transmembrane region" description="Helical" evidence="6">
    <location>
        <begin position="150"/>
        <end position="177"/>
    </location>
</feature>
<evidence type="ECO:0000313" key="8">
    <source>
        <dbReference type="Proteomes" id="UP001521181"/>
    </source>
</evidence>
<evidence type="ECO:0000256" key="3">
    <source>
        <dbReference type="ARBA" id="ARBA00022692"/>
    </source>
</evidence>
<dbReference type="Proteomes" id="UP001521181">
    <property type="component" value="Unassembled WGS sequence"/>
</dbReference>
<name>A0ABS8YU04_9RHOB</name>
<keyword evidence="4 6" id="KW-1133">Transmembrane helix</keyword>
<feature type="transmembrane region" description="Helical" evidence="6">
    <location>
        <begin position="6"/>
        <end position="26"/>
    </location>
</feature>
<keyword evidence="5 6" id="KW-0472">Membrane</keyword>
<comment type="caution">
    <text evidence="7">The sequence shown here is derived from an EMBL/GenBank/DDBJ whole genome shotgun (WGS) entry which is preliminary data.</text>
</comment>
<evidence type="ECO:0000313" key="7">
    <source>
        <dbReference type="EMBL" id="MCE5973327.1"/>
    </source>
</evidence>
<keyword evidence="3 6" id="KW-0812">Transmembrane</keyword>
<protein>
    <submittedName>
        <fullName evidence="7">LysE family translocator</fullName>
    </submittedName>
</protein>
<feature type="transmembrane region" description="Helical" evidence="6">
    <location>
        <begin position="81"/>
        <end position="98"/>
    </location>
</feature>
<sequence length="208" mass="21441">MWDTFMAFPAGTLAAFMVGALVLNFTPGSDVLFATASGIQGGPKAGAAAGLGVGIGGIAHVLATAFGLGALVAAHPGVLDIVRWFGAGYLLWVAWRCWRAPAPSTSSVQGALLPSVAFRRAIITNLLNPKVMLFMLAYLPQFTSPSVGPIWQQILILGTLVMTTGTIVTAGYGATAGWLGARLAQRMGVLNRVAAVMFGGLAAKLVLD</sequence>
<proteinExistence type="predicted"/>
<feature type="transmembrane region" description="Helical" evidence="6">
    <location>
        <begin position="47"/>
        <end position="75"/>
    </location>
</feature>
<comment type="subcellular location">
    <subcellularLocation>
        <location evidence="1">Cell membrane</location>
        <topology evidence="1">Multi-pass membrane protein</topology>
    </subcellularLocation>
</comment>
<evidence type="ECO:0000256" key="5">
    <source>
        <dbReference type="ARBA" id="ARBA00023136"/>
    </source>
</evidence>
<evidence type="ECO:0000256" key="2">
    <source>
        <dbReference type="ARBA" id="ARBA00022475"/>
    </source>
</evidence>
<feature type="transmembrane region" description="Helical" evidence="6">
    <location>
        <begin position="118"/>
        <end position="138"/>
    </location>
</feature>
<keyword evidence="8" id="KW-1185">Reference proteome</keyword>